<comment type="caution">
    <text evidence="2">The sequence shown here is derived from an EMBL/GenBank/DDBJ whole genome shotgun (WGS) entry which is preliminary data.</text>
</comment>
<dbReference type="EMBL" id="CARXXK010000005">
    <property type="protein sequence ID" value="CAI6368871.1"/>
    <property type="molecule type" value="Genomic_DNA"/>
</dbReference>
<accession>A0AAV0XN79</accession>
<organism evidence="2 3">
    <name type="scientific">Macrosiphum euphorbiae</name>
    <name type="common">potato aphid</name>
    <dbReference type="NCBI Taxonomy" id="13131"/>
    <lineage>
        <taxon>Eukaryota</taxon>
        <taxon>Metazoa</taxon>
        <taxon>Ecdysozoa</taxon>
        <taxon>Arthropoda</taxon>
        <taxon>Hexapoda</taxon>
        <taxon>Insecta</taxon>
        <taxon>Pterygota</taxon>
        <taxon>Neoptera</taxon>
        <taxon>Paraneoptera</taxon>
        <taxon>Hemiptera</taxon>
        <taxon>Sternorrhyncha</taxon>
        <taxon>Aphidomorpha</taxon>
        <taxon>Aphidoidea</taxon>
        <taxon>Aphididae</taxon>
        <taxon>Macrosiphini</taxon>
        <taxon>Macrosiphum</taxon>
    </lineage>
</organism>
<name>A0AAV0XN79_9HEMI</name>
<evidence type="ECO:0000313" key="2">
    <source>
        <dbReference type="EMBL" id="CAI6368871.1"/>
    </source>
</evidence>
<dbReference type="GO" id="GO:0046983">
    <property type="term" value="F:protein dimerization activity"/>
    <property type="evidence" value="ECO:0007669"/>
    <property type="project" value="InterPro"/>
</dbReference>
<dbReference type="PANTHER" id="PTHR45749:SF21">
    <property type="entry name" value="DUF4371 DOMAIN-CONTAINING PROTEIN"/>
    <property type="match status" value="1"/>
</dbReference>
<dbReference type="PANTHER" id="PTHR45749">
    <property type="match status" value="1"/>
</dbReference>
<evidence type="ECO:0000259" key="1">
    <source>
        <dbReference type="Pfam" id="PF05699"/>
    </source>
</evidence>
<protein>
    <recommendedName>
        <fullName evidence="1">HAT C-terminal dimerisation domain-containing protein</fullName>
    </recommendedName>
</protein>
<dbReference type="Pfam" id="PF05699">
    <property type="entry name" value="Dimer_Tnp_hAT"/>
    <property type="match status" value="1"/>
</dbReference>
<proteinExistence type="predicted"/>
<evidence type="ECO:0000313" key="3">
    <source>
        <dbReference type="Proteomes" id="UP001160148"/>
    </source>
</evidence>
<dbReference type="Proteomes" id="UP001160148">
    <property type="component" value="Unassembled WGS sequence"/>
</dbReference>
<gene>
    <name evidence="2" type="ORF">MEUPH1_LOCUS23181</name>
</gene>
<reference evidence="2 3" key="1">
    <citation type="submission" date="2023-01" db="EMBL/GenBank/DDBJ databases">
        <authorList>
            <person name="Whitehead M."/>
        </authorList>
    </citation>
    <scope>NUCLEOTIDE SEQUENCE [LARGE SCALE GENOMIC DNA]</scope>
</reference>
<dbReference type="InterPro" id="IPR008906">
    <property type="entry name" value="HATC_C_dom"/>
</dbReference>
<sequence length="229" mass="26778">MFEKKGKIISKSNEYNDNKKRTRKLNIRLNPLDYGKGPDSQLNHSEKFKVECFLPVIDQMSSAISQRLKAYEVICDRFGFFGQLNNLSNEELQEAAKKLVAVYDDDLHELLFVEIIHFSEFIKLYSKPTEMSNEHFMYKTLIEKDVISAFPNVEIALRMYLVIMVTNCSSERTFSRLKIIKNRLRTTMNEDRLNFLSVMSIESDVLDNLSFDDIIDDFAEKKSRKVCNL</sequence>
<feature type="domain" description="HAT C-terminal dimerisation" evidence="1">
    <location>
        <begin position="145"/>
        <end position="204"/>
    </location>
</feature>
<keyword evidence="3" id="KW-1185">Reference proteome</keyword>
<dbReference type="AlphaFoldDB" id="A0AAV0XN79"/>